<evidence type="ECO:0000256" key="1">
    <source>
        <dbReference type="SAM" id="MobiDB-lite"/>
    </source>
</evidence>
<dbReference type="EMBL" id="JBHLUD010000002">
    <property type="protein sequence ID" value="MFC0541918.1"/>
    <property type="molecule type" value="Genomic_DNA"/>
</dbReference>
<sequence>MPTASVSVRPCRPISGSHPEGDQRPIDLQIPDDVSRAIWYELFDQRAAVHSRHRVRYCDTEFRLGSLRLGADGVGAPQVLGYHLVGNCPCRDLVADAFEVALAYLTDHGDEFANPAGAVRTHLKYRLIDLDRHARVERGAPARPEVVATNRYGRMLPDDFHRAVLVMLVDEAGSSGPLRGAQGLLQRLAYRCAGKFDGEPADYLHRLPEVLAVIETICRTGPRVNIGTADEPELVTWWDARIDRPLGRRADPADHVIDEDRWLCVAAPSPDQGGHQAVQDALVLDELLRAVGPEPSHRRDLALRAAIHRLQESGLLSDARGRELLEDDRQRGLVLARIRDLTTKPAARRSRRCA</sequence>
<keyword evidence="3" id="KW-1185">Reference proteome</keyword>
<feature type="region of interest" description="Disordered" evidence="1">
    <location>
        <begin position="1"/>
        <end position="26"/>
    </location>
</feature>
<comment type="caution">
    <text evidence="2">The sequence shown here is derived from an EMBL/GenBank/DDBJ whole genome shotgun (WGS) entry which is preliminary data.</text>
</comment>
<name>A0ABV6MNN5_9PSEU</name>
<gene>
    <name evidence="2" type="ORF">ACFFH7_10530</name>
</gene>
<dbReference type="Proteomes" id="UP001589810">
    <property type="component" value="Unassembled WGS sequence"/>
</dbReference>
<protein>
    <submittedName>
        <fullName evidence="2">Uncharacterized protein</fullName>
    </submittedName>
</protein>
<organism evidence="2 3">
    <name type="scientific">Kutzneria chonburiensis</name>
    <dbReference type="NCBI Taxonomy" id="1483604"/>
    <lineage>
        <taxon>Bacteria</taxon>
        <taxon>Bacillati</taxon>
        <taxon>Actinomycetota</taxon>
        <taxon>Actinomycetes</taxon>
        <taxon>Pseudonocardiales</taxon>
        <taxon>Pseudonocardiaceae</taxon>
        <taxon>Kutzneria</taxon>
    </lineage>
</organism>
<evidence type="ECO:0000313" key="2">
    <source>
        <dbReference type="EMBL" id="MFC0541918.1"/>
    </source>
</evidence>
<reference evidence="2 3" key="1">
    <citation type="submission" date="2024-09" db="EMBL/GenBank/DDBJ databases">
        <authorList>
            <person name="Sun Q."/>
            <person name="Mori K."/>
        </authorList>
    </citation>
    <scope>NUCLEOTIDE SEQUENCE [LARGE SCALE GENOMIC DNA]</scope>
    <source>
        <strain evidence="2 3">TBRC 1432</strain>
    </source>
</reference>
<evidence type="ECO:0000313" key="3">
    <source>
        <dbReference type="Proteomes" id="UP001589810"/>
    </source>
</evidence>
<proteinExistence type="predicted"/>
<dbReference type="RefSeq" id="WP_379793916.1">
    <property type="nucleotide sequence ID" value="NZ_JBHLUD010000002.1"/>
</dbReference>
<accession>A0ABV6MNN5</accession>